<keyword evidence="6" id="KW-1185">Reference proteome</keyword>
<dbReference type="HOGENOM" id="CLU_007931_0_0_1"/>
<evidence type="ECO:0000256" key="4">
    <source>
        <dbReference type="SAM" id="SignalP"/>
    </source>
</evidence>
<evidence type="ECO:0008006" key="7">
    <source>
        <dbReference type="Google" id="ProtNLM"/>
    </source>
</evidence>
<keyword evidence="3" id="KW-1133">Transmembrane helix</keyword>
<dbReference type="InterPro" id="IPR006597">
    <property type="entry name" value="Sel1-like"/>
</dbReference>
<dbReference type="PANTHER" id="PTHR11102">
    <property type="entry name" value="SEL-1-LIKE PROTEIN"/>
    <property type="match status" value="1"/>
</dbReference>
<organism evidence="5 6">
    <name type="scientific">[Torrubiella] hemipterigena</name>
    <dbReference type="NCBI Taxonomy" id="1531966"/>
    <lineage>
        <taxon>Eukaryota</taxon>
        <taxon>Fungi</taxon>
        <taxon>Dikarya</taxon>
        <taxon>Ascomycota</taxon>
        <taxon>Pezizomycotina</taxon>
        <taxon>Sordariomycetes</taxon>
        <taxon>Hypocreomycetidae</taxon>
        <taxon>Hypocreales</taxon>
        <taxon>Clavicipitaceae</taxon>
        <taxon>Clavicipitaceae incertae sedis</taxon>
        <taxon>'Torrubiella' clade</taxon>
    </lineage>
</organism>
<feature type="signal peptide" evidence="4">
    <location>
        <begin position="1"/>
        <end position="17"/>
    </location>
</feature>
<accession>A0A0A1TFL3</accession>
<reference evidence="5 6" key="1">
    <citation type="journal article" date="2015" name="Genome Announc.">
        <title>Draft Genome Sequence and Gene Annotation of the Entomopathogenic Fungus Verticillium hemipterigenum.</title>
        <authorList>
            <person name="Horn F."/>
            <person name="Habel A."/>
            <person name="Scharf D.H."/>
            <person name="Dworschak J."/>
            <person name="Brakhage A.A."/>
            <person name="Guthke R."/>
            <person name="Hertweck C."/>
            <person name="Linde J."/>
        </authorList>
    </citation>
    <scope>NUCLEOTIDE SEQUENCE [LARGE SCALE GENOMIC DNA]</scope>
</reference>
<dbReference type="InterPro" id="IPR011990">
    <property type="entry name" value="TPR-like_helical_dom_sf"/>
</dbReference>
<feature type="chain" id="PRO_5001979635" description="Ubiquitin-protein ligase Sel1/Ubx2" evidence="4">
    <location>
        <begin position="18"/>
        <end position="807"/>
    </location>
</feature>
<dbReference type="Gene3D" id="1.25.40.10">
    <property type="entry name" value="Tetratricopeptide repeat domain"/>
    <property type="match status" value="4"/>
</dbReference>
<protein>
    <recommendedName>
        <fullName evidence="7">Ubiquitin-protein ligase Sel1/Ubx2</fullName>
    </recommendedName>
</protein>
<dbReference type="Proteomes" id="UP000039046">
    <property type="component" value="Unassembled WGS sequence"/>
</dbReference>
<keyword evidence="3" id="KW-0472">Membrane</keyword>
<comment type="similarity">
    <text evidence="1">Belongs to the sel-1 family.</text>
</comment>
<evidence type="ECO:0000256" key="1">
    <source>
        <dbReference type="ARBA" id="ARBA00038101"/>
    </source>
</evidence>
<dbReference type="PANTHER" id="PTHR11102:SF147">
    <property type="entry name" value="SEL1L ADAPTOR SUBUNIT OF ERAD E3 UBIQUITIN LIGASE"/>
    <property type="match status" value="1"/>
</dbReference>
<sequence length="807" mass="89526">MKGTALLLLFLVQTAAARDAGVKDTQNAQKILNPVNTDVVAKDAPAGAHLVEAALLELEKLPRSVQAKNNKSSGFISKTIKFVFGNIFAGPARAPDQKPAYDGLSSGRLADAVIQLQEAAQKGNLDAIYILAEMNFYGYYNHPRDFHNAFRLYKTLASDHGNATAQYMLGLYYSTGVGNVVPRDQAKALLYYNFAAVQGYIKAEMATGFRYHAGIGAAKSCDTALKYYKSVADKTMEWYRTAPPGGRSWVQEAWQVSDEDGGIYGEGASASSAGLNAYRASLQAEGLDTIEDMIDYLDLMSQKGDMKASFNLGRLYYEGQRGLPPNHALASKYFFTVSAKYWKKELRSAEPIKPIDKIAAKVAGYIGRMYMRGEGVNQNFEKAKAWFDRGKTYGDAQSQYGLGLMLLNGLGVEQNVKLAIALFRSAADQNSTPARVQLGRLFLDQGEEEDFRLASTNFELAAAYGNIEAYYYLGEMAFHGVGQERERMCSIALHNYKVVVEKAEPLVSSWHEANEAYEAGAYDLAYLHYLSTAEQGYEAAQNNLAYMLDTQRDRTSWWIKLQGPTRSPLLTNSEQALVYWTRSSRQSNVDATVKMGDYYYYGIGADADVKKAVQCYTGASEFSQSAQALFNLGWMHENGVGLKQDFHLAKRYYDAALEINKEAYLPVTLSLLKLRVRSAWNTLTRGSVHSIQDEPKVRQDWSLSQWISNFLSEEGFYLDEELYDDDTADIEDYDEEGVVESVLIIGVTAALMFLLWWRQRAQHRAAENQQAGQANQQGQQQQQQQAAAGGLGPVDGFPGWAAGGFGI</sequence>
<keyword evidence="3" id="KW-0812">Transmembrane</keyword>
<feature type="transmembrane region" description="Helical" evidence="3">
    <location>
        <begin position="738"/>
        <end position="757"/>
    </location>
</feature>
<evidence type="ECO:0000256" key="3">
    <source>
        <dbReference type="SAM" id="Phobius"/>
    </source>
</evidence>
<dbReference type="SMART" id="SM00671">
    <property type="entry name" value="SEL1"/>
    <property type="match status" value="10"/>
</dbReference>
<proteinExistence type="inferred from homology"/>
<dbReference type="GO" id="GO:0005789">
    <property type="term" value="C:endoplasmic reticulum membrane"/>
    <property type="evidence" value="ECO:0007669"/>
    <property type="project" value="TreeGrafter"/>
</dbReference>
<dbReference type="EMBL" id="CDHN01000002">
    <property type="protein sequence ID" value="CEJ88868.1"/>
    <property type="molecule type" value="Genomic_DNA"/>
</dbReference>
<evidence type="ECO:0000256" key="2">
    <source>
        <dbReference type="SAM" id="MobiDB-lite"/>
    </source>
</evidence>
<evidence type="ECO:0000313" key="6">
    <source>
        <dbReference type="Proteomes" id="UP000039046"/>
    </source>
</evidence>
<dbReference type="OrthoDB" id="27934at2759"/>
<keyword evidence="4" id="KW-0732">Signal</keyword>
<dbReference type="SUPFAM" id="SSF81901">
    <property type="entry name" value="HCP-like"/>
    <property type="match status" value="3"/>
</dbReference>
<feature type="region of interest" description="Disordered" evidence="2">
    <location>
        <begin position="767"/>
        <end position="790"/>
    </location>
</feature>
<dbReference type="STRING" id="1531966.A0A0A1TFL3"/>
<dbReference type="GO" id="GO:0036503">
    <property type="term" value="P:ERAD pathway"/>
    <property type="evidence" value="ECO:0007669"/>
    <property type="project" value="TreeGrafter"/>
</dbReference>
<feature type="compositionally biased region" description="Low complexity" evidence="2">
    <location>
        <begin position="767"/>
        <end position="788"/>
    </location>
</feature>
<evidence type="ECO:0000313" key="5">
    <source>
        <dbReference type="EMBL" id="CEJ88868.1"/>
    </source>
</evidence>
<dbReference type="AlphaFoldDB" id="A0A0A1TFL3"/>
<name>A0A0A1TFL3_9HYPO</name>
<gene>
    <name evidence="5" type="ORF">VHEMI04892</name>
</gene>
<dbReference type="Pfam" id="PF08238">
    <property type="entry name" value="Sel1"/>
    <property type="match status" value="9"/>
</dbReference>
<dbReference type="InterPro" id="IPR050767">
    <property type="entry name" value="Sel1_AlgK"/>
</dbReference>